<organism evidence="1 2">
    <name type="scientific">Sphaerodactylus townsendi</name>
    <dbReference type="NCBI Taxonomy" id="933632"/>
    <lineage>
        <taxon>Eukaryota</taxon>
        <taxon>Metazoa</taxon>
        <taxon>Chordata</taxon>
        <taxon>Craniata</taxon>
        <taxon>Vertebrata</taxon>
        <taxon>Euteleostomi</taxon>
        <taxon>Lepidosauria</taxon>
        <taxon>Squamata</taxon>
        <taxon>Bifurcata</taxon>
        <taxon>Gekkota</taxon>
        <taxon>Sphaerodactylidae</taxon>
        <taxon>Sphaerodactylus</taxon>
    </lineage>
</organism>
<proteinExistence type="predicted"/>
<keyword evidence="2" id="KW-1185">Reference proteome</keyword>
<evidence type="ECO:0000313" key="2">
    <source>
        <dbReference type="Proteomes" id="UP000827872"/>
    </source>
</evidence>
<name>A0ACB8F2S4_9SAUR</name>
<accession>A0ACB8F2S4</accession>
<comment type="caution">
    <text evidence="1">The sequence shown here is derived from an EMBL/GenBank/DDBJ whole genome shotgun (WGS) entry which is preliminary data.</text>
</comment>
<dbReference type="Proteomes" id="UP000827872">
    <property type="component" value="Linkage Group LG05"/>
</dbReference>
<dbReference type="EMBL" id="CM037618">
    <property type="protein sequence ID" value="KAH7999357.1"/>
    <property type="molecule type" value="Genomic_DNA"/>
</dbReference>
<gene>
    <name evidence="1" type="ORF">K3G42_009165</name>
</gene>
<protein>
    <submittedName>
        <fullName evidence="1">Uncharacterized protein</fullName>
    </submittedName>
</protein>
<evidence type="ECO:0000313" key="1">
    <source>
        <dbReference type="EMBL" id="KAH7999357.1"/>
    </source>
</evidence>
<sequence>MYNLHWAASLELDPLQSQALYEQQPQGGHLASWQSSHTTPAPSDASFPLSQLSHCKEFHRPRPTCHNPSRTSKRVADGFLNSIRAIFLSVRQLPMVLSVLKLAR</sequence>
<reference evidence="1" key="1">
    <citation type="submission" date="2021-08" db="EMBL/GenBank/DDBJ databases">
        <title>The first chromosome-level gecko genome reveals the dynamic sex chromosomes of Neotropical dwarf geckos (Sphaerodactylidae: Sphaerodactylus).</title>
        <authorList>
            <person name="Pinto B.J."/>
            <person name="Keating S.E."/>
            <person name="Gamble T."/>
        </authorList>
    </citation>
    <scope>NUCLEOTIDE SEQUENCE</scope>
    <source>
        <strain evidence="1">TG3544</strain>
    </source>
</reference>